<dbReference type="EMBL" id="CP047963">
    <property type="protein sequence ID" value="QHQ53570.1"/>
    <property type="molecule type" value="Genomic_DNA"/>
</dbReference>
<dbReference type="CDD" id="cd01029">
    <property type="entry name" value="TOPRIM_primases"/>
    <property type="match status" value="1"/>
</dbReference>
<evidence type="ECO:0000313" key="3">
    <source>
        <dbReference type="Proteomes" id="UP000463871"/>
    </source>
</evidence>
<dbReference type="AlphaFoldDB" id="A0AAE6SMW5"/>
<keyword evidence="2" id="KW-0614">Plasmid</keyword>
<name>A0AAE6SMW5_AERME</name>
<gene>
    <name evidence="2" type="ORF">GWI30_22200</name>
</gene>
<evidence type="ECO:0000259" key="1">
    <source>
        <dbReference type="Pfam" id="PF13362"/>
    </source>
</evidence>
<reference evidence="2 3" key="1">
    <citation type="submission" date="2020-01" db="EMBL/GenBank/DDBJ databases">
        <title>Complete genome of Aeromonas media MC64.</title>
        <authorList>
            <person name="Cao G."/>
            <person name="Fu J."/>
            <person name="Zhong C."/>
        </authorList>
    </citation>
    <scope>NUCLEOTIDE SEQUENCE [LARGE SCALE GENOMIC DNA]</scope>
    <source>
        <strain evidence="2 3">MC64</strain>
        <plasmid evidence="3">pmc64a</plasmid>
    </source>
</reference>
<organism evidence="2 3">
    <name type="scientific">Aeromonas media</name>
    <dbReference type="NCBI Taxonomy" id="651"/>
    <lineage>
        <taxon>Bacteria</taxon>
        <taxon>Pseudomonadati</taxon>
        <taxon>Pseudomonadota</taxon>
        <taxon>Gammaproteobacteria</taxon>
        <taxon>Aeromonadales</taxon>
        <taxon>Aeromonadaceae</taxon>
        <taxon>Aeromonas</taxon>
    </lineage>
</organism>
<protein>
    <recommendedName>
        <fullName evidence="1">Toprim domain-containing protein</fullName>
    </recommendedName>
</protein>
<sequence>MNLQPALDPWLILSAYADEFIALAQETGIDGARLLQQLPAPRQLLTGRQVPVCDKKYRNTCRVLFHLNDAREGGQWPLFQFHTFKHGGITRVFNGLRLWRSGLRCEPLATTRQLGHAKAVVQPDDNWRQQKVLNLAAAFFGAKPLQLDHPWLQTRLAHLANPLLLARLDARQQKDGSILLPLGHPQHGRVGFHLISPSANHDEKRHYIQTSGWLTGASITIEALPSASHAPTAICEGVATGLSVALFWPGNVVIALSANNLAAVRATLNEPVCFIADNDQWKPAVGNVGISSALQAAKEGDRVIWPRFAQYLHTRQPTDFNDLLLLAGKDETLRQLLALRDIP</sequence>
<dbReference type="Proteomes" id="UP000463871">
    <property type="component" value="Plasmid pMC64A"/>
</dbReference>
<proteinExistence type="predicted"/>
<dbReference type="Pfam" id="PF13362">
    <property type="entry name" value="Toprim_3"/>
    <property type="match status" value="1"/>
</dbReference>
<dbReference type="InterPro" id="IPR006171">
    <property type="entry name" value="TOPRIM_dom"/>
</dbReference>
<geneLocation type="plasmid" evidence="3">
    <name>pmc64a</name>
</geneLocation>
<dbReference type="RefSeq" id="WP_161507916.1">
    <property type="nucleotide sequence ID" value="NZ_CAWPID010000002.1"/>
</dbReference>
<dbReference type="InterPro" id="IPR034154">
    <property type="entry name" value="TOPRIM_DnaG/twinkle"/>
</dbReference>
<accession>A0AAE6SMW5</accession>
<feature type="domain" description="Toprim" evidence="1">
    <location>
        <begin position="233"/>
        <end position="330"/>
    </location>
</feature>
<evidence type="ECO:0000313" key="2">
    <source>
        <dbReference type="EMBL" id="QHQ53570.1"/>
    </source>
</evidence>